<evidence type="ECO:0000313" key="5">
    <source>
        <dbReference type="EMBL" id="TCS66500.1"/>
    </source>
</evidence>
<dbReference type="PRINTS" id="PR00081">
    <property type="entry name" value="GDHRDH"/>
</dbReference>
<dbReference type="InterPro" id="IPR051122">
    <property type="entry name" value="SDR_DHRS6-like"/>
</dbReference>
<dbReference type="PANTHER" id="PTHR43477">
    <property type="entry name" value="DIHYDROANTICAPSIN 7-DEHYDROGENASE"/>
    <property type="match status" value="1"/>
</dbReference>
<organism evidence="5 6">
    <name type="scientific">Primorskyibacter sedentarius</name>
    <dbReference type="NCBI Taxonomy" id="745311"/>
    <lineage>
        <taxon>Bacteria</taxon>
        <taxon>Pseudomonadati</taxon>
        <taxon>Pseudomonadota</taxon>
        <taxon>Alphaproteobacteria</taxon>
        <taxon>Rhodobacterales</taxon>
        <taxon>Roseobacteraceae</taxon>
        <taxon>Primorskyibacter</taxon>
    </lineage>
</organism>
<dbReference type="Gene3D" id="3.40.50.720">
    <property type="entry name" value="NAD(P)-binding Rossmann-like Domain"/>
    <property type="match status" value="1"/>
</dbReference>
<keyword evidence="3" id="KW-0472">Membrane</keyword>
<dbReference type="CDD" id="cd05233">
    <property type="entry name" value="SDR_c"/>
    <property type="match status" value="1"/>
</dbReference>
<dbReference type="GO" id="GO:0016491">
    <property type="term" value="F:oxidoreductase activity"/>
    <property type="evidence" value="ECO:0007669"/>
    <property type="project" value="UniProtKB-KW"/>
</dbReference>
<dbReference type="SMART" id="SM00822">
    <property type="entry name" value="PKS_KR"/>
    <property type="match status" value="1"/>
</dbReference>
<name>A0A4R3JLN4_9RHOB</name>
<gene>
    <name evidence="5" type="ORF">EDD52_102317</name>
</gene>
<evidence type="ECO:0000256" key="2">
    <source>
        <dbReference type="ARBA" id="ARBA00023002"/>
    </source>
</evidence>
<dbReference type="AlphaFoldDB" id="A0A4R3JLN4"/>
<proteinExistence type="inferred from homology"/>
<dbReference type="Pfam" id="PF13561">
    <property type="entry name" value="adh_short_C2"/>
    <property type="match status" value="1"/>
</dbReference>
<keyword evidence="2" id="KW-0560">Oxidoreductase</keyword>
<feature type="domain" description="Ketoreductase" evidence="4">
    <location>
        <begin position="10"/>
        <end position="175"/>
    </location>
</feature>
<protein>
    <submittedName>
        <fullName evidence="5">NAD(P)-dependent dehydrogenase (Short-subunit alcohol dehydrogenase family)</fullName>
    </submittedName>
</protein>
<dbReference type="SUPFAM" id="SSF51735">
    <property type="entry name" value="NAD(P)-binding Rossmann-fold domains"/>
    <property type="match status" value="1"/>
</dbReference>
<dbReference type="EMBL" id="SLZU01000002">
    <property type="protein sequence ID" value="TCS66500.1"/>
    <property type="molecule type" value="Genomic_DNA"/>
</dbReference>
<comment type="caution">
    <text evidence="5">The sequence shown here is derived from an EMBL/GenBank/DDBJ whole genome shotgun (WGS) entry which is preliminary data.</text>
</comment>
<evidence type="ECO:0000259" key="4">
    <source>
        <dbReference type="SMART" id="SM00822"/>
    </source>
</evidence>
<dbReference type="RefSeq" id="WP_132242627.1">
    <property type="nucleotide sequence ID" value="NZ_SLZU01000002.1"/>
</dbReference>
<dbReference type="Proteomes" id="UP000295696">
    <property type="component" value="Unassembled WGS sequence"/>
</dbReference>
<dbReference type="OrthoDB" id="9779623at2"/>
<evidence type="ECO:0000313" key="6">
    <source>
        <dbReference type="Proteomes" id="UP000295696"/>
    </source>
</evidence>
<keyword evidence="3" id="KW-1133">Transmembrane helix</keyword>
<dbReference type="InterPro" id="IPR002347">
    <property type="entry name" value="SDR_fam"/>
</dbReference>
<feature type="transmembrane region" description="Helical" evidence="3">
    <location>
        <begin position="12"/>
        <end position="34"/>
    </location>
</feature>
<accession>A0A4R3JLN4</accession>
<dbReference type="PRINTS" id="PR00080">
    <property type="entry name" value="SDRFAMILY"/>
</dbReference>
<dbReference type="PANTHER" id="PTHR43477:SF1">
    <property type="entry name" value="DIHYDROANTICAPSIN 7-DEHYDROGENASE"/>
    <property type="match status" value="1"/>
</dbReference>
<keyword evidence="6" id="KW-1185">Reference proteome</keyword>
<sequence>MPEERSEAAGRALVTGCSSGIGLAVVTALLGQGWHVTGISRREPPIRAPGYRHIPADLSDSAAADSAFEAAGPVDAAVHAAGVLRVGDHQGMDMQDGALMWRLHVDVAARMIQTLAPRMADGGRFVLIGSRIAKGAPGRSLYAASKAALNGLARSCAAELAPRGITVNIVAPGATDTPMLRDPARADVAPKLPPLGRFVQPGEVAAMVAYLLSPPAASITGQEIVICGGASL</sequence>
<evidence type="ECO:0000256" key="3">
    <source>
        <dbReference type="SAM" id="Phobius"/>
    </source>
</evidence>
<comment type="similarity">
    <text evidence="1">Belongs to the short-chain dehydrogenases/reductases (SDR) family.</text>
</comment>
<keyword evidence="3" id="KW-0812">Transmembrane</keyword>
<evidence type="ECO:0000256" key="1">
    <source>
        <dbReference type="ARBA" id="ARBA00006484"/>
    </source>
</evidence>
<reference evidence="5 6" key="1">
    <citation type="submission" date="2019-03" db="EMBL/GenBank/DDBJ databases">
        <title>Genomic Encyclopedia of Type Strains, Phase IV (KMG-IV): sequencing the most valuable type-strain genomes for metagenomic binning, comparative biology and taxonomic classification.</title>
        <authorList>
            <person name="Goeker M."/>
        </authorList>
    </citation>
    <scope>NUCLEOTIDE SEQUENCE [LARGE SCALE GENOMIC DNA]</scope>
    <source>
        <strain evidence="5 6">DSM 104836</strain>
    </source>
</reference>
<dbReference type="InterPro" id="IPR057326">
    <property type="entry name" value="KR_dom"/>
</dbReference>
<dbReference type="InterPro" id="IPR036291">
    <property type="entry name" value="NAD(P)-bd_dom_sf"/>
</dbReference>